<proteinExistence type="predicted"/>
<evidence type="ECO:0000256" key="1">
    <source>
        <dbReference type="SAM" id="MobiDB-lite"/>
    </source>
</evidence>
<sequence length="152" mass="17367">MLLYAQDAMLCLMHRQPKLMSPIRRAKKGCFRKKEKQAMLLRNPMPRNASQKTKGQDPPVRQQMRTVVMVDGKPQGFLSKTCVPPSIVFHNKWVQNNAPNYSRYSHVAWKPKGQADYSPRSKGHQRGVYSQRGSSPTRGGGFRGQSRRANTR</sequence>
<evidence type="ECO:0000313" key="3">
    <source>
        <dbReference type="Proteomes" id="UP001341840"/>
    </source>
</evidence>
<evidence type="ECO:0000313" key="2">
    <source>
        <dbReference type="EMBL" id="MED6177149.1"/>
    </source>
</evidence>
<comment type="caution">
    <text evidence="2">The sequence shown here is derived from an EMBL/GenBank/DDBJ whole genome shotgun (WGS) entry which is preliminary data.</text>
</comment>
<reference evidence="2 3" key="1">
    <citation type="journal article" date="2023" name="Plants (Basel)">
        <title>Bridging the Gap: Combining Genomics and Transcriptomics Approaches to Understand Stylosanthes scabra, an Orphan Legume from the Brazilian Caatinga.</title>
        <authorList>
            <person name="Ferreira-Neto J.R.C."/>
            <person name="da Silva M.D."/>
            <person name="Binneck E."/>
            <person name="de Melo N.F."/>
            <person name="da Silva R.H."/>
            <person name="de Melo A.L.T.M."/>
            <person name="Pandolfi V."/>
            <person name="Bustamante F.O."/>
            <person name="Brasileiro-Vidal A.C."/>
            <person name="Benko-Iseppon A.M."/>
        </authorList>
    </citation>
    <scope>NUCLEOTIDE SEQUENCE [LARGE SCALE GENOMIC DNA]</scope>
    <source>
        <tissue evidence="2">Leaves</tissue>
    </source>
</reference>
<gene>
    <name evidence="2" type="ORF">PIB30_095220</name>
</gene>
<organism evidence="2 3">
    <name type="scientific">Stylosanthes scabra</name>
    <dbReference type="NCBI Taxonomy" id="79078"/>
    <lineage>
        <taxon>Eukaryota</taxon>
        <taxon>Viridiplantae</taxon>
        <taxon>Streptophyta</taxon>
        <taxon>Embryophyta</taxon>
        <taxon>Tracheophyta</taxon>
        <taxon>Spermatophyta</taxon>
        <taxon>Magnoliopsida</taxon>
        <taxon>eudicotyledons</taxon>
        <taxon>Gunneridae</taxon>
        <taxon>Pentapetalae</taxon>
        <taxon>rosids</taxon>
        <taxon>fabids</taxon>
        <taxon>Fabales</taxon>
        <taxon>Fabaceae</taxon>
        <taxon>Papilionoideae</taxon>
        <taxon>50 kb inversion clade</taxon>
        <taxon>dalbergioids sensu lato</taxon>
        <taxon>Dalbergieae</taxon>
        <taxon>Pterocarpus clade</taxon>
        <taxon>Stylosanthes</taxon>
    </lineage>
</organism>
<dbReference type="Proteomes" id="UP001341840">
    <property type="component" value="Unassembled WGS sequence"/>
</dbReference>
<accession>A0ABU6VVQ9</accession>
<feature type="non-terminal residue" evidence="2">
    <location>
        <position position="152"/>
    </location>
</feature>
<keyword evidence="3" id="KW-1185">Reference proteome</keyword>
<dbReference type="EMBL" id="JASCZI010153196">
    <property type="protein sequence ID" value="MED6177149.1"/>
    <property type="molecule type" value="Genomic_DNA"/>
</dbReference>
<protein>
    <submittedName>
        <fullName evidence="2">Uncharacterized protein</fullName>
    </submittedName>
</protein>
<feature type="region of interest" description="Disordered" evidence="1">
    <location>
        <begin position="111"/>
        <end position="152"/>
    </location>
</feature>
<name>A0ABU6VVQ9_9FABA</name>